<reference evidence="3 4" key="1">
    <citation type="submission" date="2016-12" db="EMBL/GenBank/DDBJ databases">
        <title>The whole genome sequencing and assembly of Bacillus cohnii DSM 6307T strain.</title>
        <authorList>
            <person name="Lee Y.-J."/>
            <person name="Yi H."/>
            <person name="Bahn Y.-S."/>
            <person name="Kim J.F."/>
            <person name="Lee D.-W."/>
        </authorList>
    </citation>
    <scope>NUCLEOTIDE SEQUENCE [LARGE SCALE GENOMIC DNA]</scope>
    <source>
        <strain evidence="3 4">DSM 6307</strain>
    </source>
</reference>
<feature type="signal peptide" evidence="1">
    <location>
        <begin position="1"/>
        <end position="21"/>
    </location>
</feature>
<evidence type="ECO:0000259" key="2">
    <source>
        <dbReference type="PROSITE" id="PS51677"/>
    </source>
</evidence>
<dbReference type="STRING" id="1314751.GCA_001591425_00855"/>
<dbReference type="Gene3D" id="3.20.20.370">
    <property type="entry name" value="Glycoside hydrolase/deacetylase"/>
    <property type="match status" value="1"/>
</dbReference>
<dbReference type="KEGG" id="bcoh:BC6307_09210"/>
<keyword evidence="1" id="KW-0732">Signal</keyword>
<dbReference type="GO" id="GO:0016810">
    <property type="term" value="F:hydrolase activity, acting on carbon-nitrogen (but not peptide) bonds"/>
    <property type="evidence" value="ECO:0007669"/>
    <property type="project" value="InterPro"/>
</dbReference>
<evidence type="ECO:0000313" key="3">
    <source>
        <dbReference type="EMBL" id="AST91446.1"/>
    </source>
</evidence>
<proteinExistence type="predicted"/>
<dbReference type="InterPro" id="IPR050248">
    <property type="entry name" value="Polysacc_deacetylase_ArnD"/>
</dbReference>
<name>A0A223KPW2_9BACI</name>
<dbReference type="PANTHER" id="PTHR10587:SF134">
    <property type="entry name" value="SECRETED PROTEIN"/>
    <property type="match status" value="1"/>
</dbReference>
<sequence length="288" mass="32285">MKYLNVLLLFCILIVGCSVNNFNVRNHANHIKSSFEKSNPEDYYNVPSKLELLSQLEKDALHKQYNTTNNFSENVLGVKTMLHTDEKVIALTLDACGGEYGSGYDETLIDFLIAENIKATIFVNARWIDANMEEFLQLASNPLFTIENHGTEHKPLSIRSNYAWGIQSTTSQEEVVNEIMGNQVKITKLTGYTPRYFRSGTAYYDEASVKIANDLNLEVVNFSINGDAGATFSRERVKQSLLHSTNGSIVILHMNQPSSNTAAGVKEAIPILISQGYEFVHLSDYELK</sequence>
<dbReference type="InterPro" id="IPR002509">
    <property type="entry name" value="NODB_dom"/>
</dbReference>
<dbReference type="PROSITE" id="PS51677">
    <property type="entry name" value="NODB"/>
    <property type="match status" value="1"/>
</dbReference>
<evidence type="ECO:0000256" key="1">
    <source>
        <dbReference type="SAM" id="SignalP"/>
    </source>
</evidence>
<dbReference type="SUPFAM" id="SSF88713">
    <property type="entry name" value="Glycoside hydrolase/deacetylase"/>
    <property type="match status" value="1"/>
</dbReference>
<dbReference type="PANTHER" id="PTHR10587">
    <property type="entry name" value="GLYCOSYL TRANSFERASE-RELATED"/>
    <property type="match status" value="1"/>
</dbReference>
<dbReference type="AlphaFoldDB" id="A0A223KPW2"/>
<dbReference type="PROSITE" id="PS51257">
    <property type="entry name" value="PROKAR_LIPOPROTEIN"/>
    <property type="match status" value="1"/>
</dbReference>
<dbReference type="EMBL" id="CP018866">
    <property type="protein sequence ID" value="AST91446.1"/>
    <property type="molecule type" value="Genomic_DNA"/>
</dbReference>
<protein>
    <submittedName>
        <fullName evidence="3">Polysaccharide deacetylase</fullName>
    </submittedName>
</protein>
<feature type="chain" id="PRO_5039648088" evidence="1">
    <location>
        <begin position="22"/>
        <end position="288"/>
    </location>
</feature>
<dbReference type="CDD" id="cd10955">
    <property type="entry name" value="CE4_BH0857_like"/>
    <property type="match status" value="1"/>
</dbReference>
<organism evidence="3 4">
    <name type="scientific">Sutcliffiella cohnii</name>
    <dbReference type="NCBI Taxonomy" id="33932"/>
    <lineage>
        <taxon>Bacteria</taxon>
        <taxon>Bacillati</taxon>
        <taxon>Bacillota</taxon>
        <taxon>Bacilli</taxon>
        <taxon>Bacillales</taxon>
        <taxon>Bacillaceae</taxon>
        <taxon>Sutcliffiella</taxon>
    </lineage>
</organism>
<dbReference type="GO" id="GO:0005975">
    <property type="term" value="P:carbohydrate metabolic process"/>
    <property type="evidence" value="ECO:0007669"/>
    <property type="project" value="InterPro"/>
</dbReference>
<dbReference type="InterPro" id="IPR011330">
    <property type="entry name" value="Glyco_hydro/deAcase_b/a-brl"/>
</dbReference>
<gene>
    <name evidence="3" type="ORF">BC6307_09210</name>
</gene>
<dbReference type="Pfam" id="PF01522">
    <property type="entry name" value="Polysacc_deac_1"/>
    <property type="match status" value="1"/>
</dbReference>
<accession>A0A223KPW2</accession>
<dbReference type="RefSeq" id="WP_066412568.1">
    <property type="nucleotide sequence ID" value="NZ_CP018866.1"/>
</dbReference>
<evidence type="ECO:0000313" key="4">
    <source>
        <dbReference type="Proteomes" id="UP000215224"/>
    </source>
</evidence>
<feature type="domain" description="NodB homology" evidence="2">
    <location>
        <begin position="87"/>
        <end position="280"/>
    </location>
</feature>
<keyword evidence="4" id="KW-1185">Reference proteome</keyword>
<dbReference type="Proteomes" id="UP000215224">
    <property type="component" value="Chromosome"/>
</dbReference>